<dbReference type="AlphaFoldDB" id="A0AAV7K2D3"/>
<name>A0AAV7K2D3_9METZ</name>
<comment type="caution">
    <text evidence="1">The sequence shown here is derived from an EMBL/GenBank/DDBJ whole genome shotgun (WGS) entry which is preliminary data.</text>
</comment>
<proteinExistence type="predicted"/>
<reference evidence="1 2" key="1">
    <citation type="journal article" date="2023" name="BMC Biol.">
        <title>The compact genome of the sponge Oopsacas minuta (Hexactinellida) is lacking key metazoan core genes.</title>
        <authorList>
            <person name="Santini S."/>
            <person name="Schenkelaars Q."/>
            <person name="Jourda C."/>
            <person name="Duchesne M."/>
            <person name="Belahbib H."/>
            <person name="Rocher C."/>
            <person name="Selva M."/>
            <person name="Riesgo A."/>
            <person name="Vervoort M."/>
            <person name="Leys S.P."/>
            <person name="Kodjabachian L."/>
            <person name="Le Bivic A."/>
            <person name="Borchiellini C."/>
            <person name="Claverie J.M."/>
            <person name="Renard E."/>
        </authorList>
    </citation>
    <scope>NUCLEOTIDE SEQUENCE [LARGE SCALE GENOMIC DNA]</scope>
    <source>
        <strain evidence="1">SPO-2</strain>
    </source>
</reference>
<keyword evidence="2" id="KW-1185">Reference proteome</keyword>
<dbReference type="EMBL" id="JAKMXF010000222">
    <property type="protein sequence ID" value="KAI6654416.1"/>
    <property type="molecule type" value="Genomic_DNA"/>
</dbReference>
<gene>
    <name evidence="1" type="ORF">LOD99_812</name>
</gene>
<evidence type="ECO:0000313" key="1">
    <source>
        <dbReference type="EMBL" id="KAI6654416.1"/>
    </source>
</evidence>
<evidence type="ECO:0000313" key="2">
    <source>
        <dbReference type="Proteomes" id="UP001165289"/>
    </source>
</evidence>
<protein>
    <submittedName>
        <fullName evidence="1">Uncharacterized protein</fullName>
    </submittedName>
</protein>
<organism evidence="1 2">
    <name type="scientific">Oopsacas minuta</name>
    <dbReference type="NCBI Taxonomy" id="111878"/>
    <lineage>
        <taxon>Eukaryota</taxon>
        <taxon>Metazoa</taxon>
        <taxon>Porifera</taxon>
        <taxon>Hexactinellida</taxon>
        <taxon>Hexasterophora</taxon>
        <taxon>Lyssacinosida</taxon>
        <taxon>Leucopsacidae</taxon>
        <taxon>Oopsacas</taxon>
    </lineage>
</organism>
<sequence>MEMAVRSCNYATEKFRNLKGATMGKFFNVSVSYDRTYQKRTDKGGGGFVPYFFGNHSIETGEVLSIEIACNGCSYCVEKQQALKYKRMSVEQYHKWHENHKEVSQAKDFSDFNSVALESKLARVIVRKSLDQG</sequence>
<dbReference type="Proteomes" id="UP001165289">
    <property type="component" value="Unassembled WGS sequence"/>
</dbReference>
<accession>A0AAV7K2D3</accession>